<evidence type="ECO:0000256" key="12">
    <source>
        <dbReference type="ARBA" id="ARBA00023204"/>
    </source>
</evidence>
<keyword evidence="10" id="KW-0267">Excision nuclease</keyword>
<keyword evidence="8" id="KW-0269">Exonuclease</keyword>
<dbReference type="PROSITE" id="PS00842">
    <property type="entry name" value="XPG_2"/>
    <property type="match status" value="1"/>
</dbReference>
<feature type="compositionally biased region" description="Basic and acidic residues" evidence="14">
    <location>
        <begin position="87"/>
        <end position="112"/>
    </location>
</feature>
<dbReference type="SMART" id="SM00484">
    <property type="entry name" value="XPGI"/>
    <property type="match status" value="1"/>
</dbReference>
<evidence type="ECO:0000259" key="15">
    <source>
        <dbReference type="SMART" id="SM00484"/>
    </source>
</evidence>
<dbReference type="PANTHER" id="PTHR11081">
    <property type="entry name" value="FLAP ENDONUCLEASE FAMILY MEMBER"/>
    <property type="match status" value="1"/>
</dbReference>
<evidence type="ECO:0000259" key="16">
    <source>
        <dbReference type="SMART" id="SM00485"/>
    </source>
</evidence>
<keyword evidence="12" id="KW-0234">DNA repair</keyword>
<comment type="cofactor">
    <cofactor evidence="1">
        <name>Mg(2+)</name>
        <dbReference type="ChEBI" id="CHEBI:18420"/>
    </cofactor>
</comment>
<keyword evidence="11" id="KW-0238">DNA-binding</keyword>
<organism evidence="17 18">
    <name type="scientific">Schizopora paradoxa</name>
    <dbReference type="NCBI Taxonomy" id="27342"/>
    <lineage>
        <taxon>Eukaryota</taxon>
        <taxon>Fungi</taxon>
        <taxon>Dikarya</taxon>
        <taxon>Basidiomycota</taxon>
        <taxon>Agaricomycotina</taxon>
        <taxon>Agaricomycetes</taxon>
        <taxon>Hymenochaetales</taxon>
        <taxon>Schizoporaceae</taxon>
        <taxon>Schizopora</taxon>
    </lineage>
</organism>
<evidence type="ECO:0000256" key="8">
    <source>
        <dbReference type="ARBA" id="ARBA00022839"/>
    </source>
</evidence>
<dbReference type="SMART" id="SM00485">
    <property type="entry name" value="XPGN"/>
    <property type="match status" value="1"/>
</dbReference>
<evidence type="ECO:0000256" key="4">
    <source>
        <dbReference type="ARBA" id="ARBA00022722"/>
    </source>
</evidence>
<dbReference type="PANTHER" id="PTHR11081:SF65">
    <property type="entry name" value="DNA DAMAGE-INDUCIBLE PROTEIN DIN7-RELATED"/>
    <property type="match status" value="1"/>
</dbReference>
<dbReference type="FunCoup" id="A0A0H2RDW6">
    <property type="interactions" value="261"/>
</dbReference>
<proteinExistence type="inferred from homology"/>
<evidence type="ECO:0000256" key="5">
    <source>
        <dbReference type="ARBA" id="ARBA00022723"/>
    </source>
</evidence>
<keyword evidence="7" id="KW-0378">Hydrolase</keyword>
<keyword evidence="13" id="KW-0539">Nucleus</keyword>
<dbReference type="InParanoid" id="A0A0H2RDW6"/>
<evidence type="ECO:0000313" key="17">
    <source>
        <dbReference type="EMBL" id="KLO09954.1"/>
    </source>
</evidence>
<evidence type="ECO:0000256" key="10">
    <source>
        <dbReference type="ARBA" id="ARBA00022881"/>
    </source>
</evidence>
<sequence length="338" mass="37917">MGIQGLLPLLKPIQRQRHLSDFSGQTIAVDAYVWLHRGAYGCATELVTGKPTRKYVDFCMQRVRLLRHHGISPYLVFDGGPLPAKLGTEKERERKRSENIQRAHELAKQGRHSEARDHYVKCVDITPEMAYQVIKALKVENIPYLVAPYEADAQLAYLERSGVVDGIITEDSDLLVFGCKSVLFKLDPVSASVCFISRSDFGSPSLGTESLSLLGWSDTQFRWMAMLSGCDYLPSVPGVGLKTAYSLLKKYKSVDRSIRAIRLEGKKDVPKGYVEAFNLAEKVFLHQRVYDPKLQKLVYLSEPSDDLVLDAKAESYIGKCVYHKSQQNVSSLIANILT</sequence>
<dbReference type="AlphaFoldDB" id="A0A0H2RDW6"/>
<feature type="domain" description="XPG-I" evidence="15">
    <location>
        <begin position="138"/>
        <end position="208"/>
    </location>
</feature>
<dbReference type="InterPro" id="IPR019974">
    <property type="entry name" value="XPG_CS"/>
</dbReference>
<dbReference type="Proteomes" id="UP000053477">
    <property type="component" value="Unassembled WGS sequence"/>
</dbReference>
<dbReference type="InterPro" id="IPR006086">
    <property type="entry name" value="XPG-I_dom"/>
</dbReference>
<dbReference type="InterPro" id="IPR029060">
    <property type="entry name" value="PIN-like_dom_sf"/>
</dbReference>
<keyword evidence="18" id="KW-1185">Reference proteome</keyword>
<evidence type="ECO:0000256" key="14">
    <source>
        <dbReference type="SAM" id="MobiDB-lite"/>
    </source>
</evidence>
<keyword evidence="5" id="KW-0479">Metal-binding</keyword>
<dbReference type="GO" id="GO:0006281">
    <property type="term" value="P:DNA repair"/>
    <property type="evidence" value="ECO:0007669"/>
    <property type="project" value="UniProtKB-KW"/>
</dbReference>
<dbReference type="InterPro" id="IPR036279">
    <property type="entry name" value="5-3_exonuclease_C_sf"/>
</dbReference>
<dbReference type="Gene3D" id="1.10.150.20">
    <property type="entry name" value="5' to 3' exonuclease, C-terminal subdomain"/>
    <property type="match status" value="1"/>
</dbReference>
<comment type="similarity">
    <text evidence="3">Belongs to the XPG/RAD2 endonuclease family. EXO1 subfamily.</text>
</comment>
<dbReference type="PRINTS" id="PR00853">
    <property type="entry name" value="XPGRADSUPER"/>
</dbReference>
<evidence type="ECO:0000313" key="18">
    <source>
        <dbReference type="Proteomes" id="UP000053477"/>
    </source>
</evidence>
<evidence type="ECO:0000256" key="1">
    <source>
        <dbReference type="ARBA" id="ARBA00001946"/>
    </source>
</evidence>
<dbReference type="SUPFAM" id="SSF88723">
    <property type="entry name" value="PIN domain-like"/>
    <property type="match status" value="1"/>
</dbReference>
<dbReference type="CDD" id="cd09908">
    <property type="entry name" value="H3TH_EXO1"/>
    <property type="match status" value="1"/>
</dbReference>
<feature type="domain" description="XPG N-terminal" evidence="16">
    <location>
        <begin position="1"/>
        <end position="99"/>
    </location>
</feature>
<feature type="region of interest" description="Disordered" evidence="14">
    <location>
        <begin position="86"/>
        <end position="112"/>
    </location>
</feature>
<dbReference type="FunFam" id="1.10.150.20:FF:000011">
    <property type="entry name" value="exonuclease 1"/>
    <property type="match status" value="1"/>
</dbReference>
<dbReference type="STRING" id="27342.A0A0H2RDW6"/>
<evidence type="ECO:0000256" key="13">
    <source>
        <dbReference type="ARBA" id="ARBA00023242"/>
    </source>
</evidence>
<evidence type="ECO:0000256" key="3">
    <source>
        <dbReference type="ARBA" id="ARBA00010563"/>
    </source>
</evidence>
<dbReference type="SUPFAM" id="SSF47807">
    <property type="entry name" value="5' to 3' exonuclease, C-terminal subdomain"/>
    <property type="match status" value="1"/>
</dbReference>
<keyword evidence="4" id="KW-0540">Nuclease</keyword>
<dbReference type="InterPro" id="IPR037315">
    <property type="entry name" value="EXO1_H3TH"/>
</dbReference>
<dbReference type="InterPro" id="IPR044752">
    <property type="entry name" value="PIN-like_EXO1"/>
</dbReference>
<dbReference type="EMBL" id="KQ086040">
    <property type="protein sequence ID" value="KLO09954.1"/>
    <property type="molecule type" value="Genomic_DNA"/>
</dbReference>
<dbReference type="GO" id="GO:0046872">
    <property type="term" value="F:metal ion binding"/>
    <property type="evidence" value="ECO:0007669"/>
    <property type="project" value="UniProtKB-KW"/>
</dbReference>
<evidence type="ECO:0000256" key="6">
    <source>
        <dbReference type="ARBA" id="ARBA00022763"/>
    </source>
</evidence>
<dbReference type="InterPro" id="IPR008918">
    <property type="entry name" value="HhH2"/>
</dbReference>
<dbReference type="InterPro" id="IPR006085">
    <property type="entry name" value="XPG_DNA_repair_N"/>
</dbReference>
<dbReference type="Pfam" id="PF00752">
    <property type="entry name" value="XPG_N"/>
    <property type="match status" value="1"/>
</dbReference>
<dbReference type="CDD" id="cd09857">
    <property type="entry name" value="PIN_EXO1"/>
    <property type="match status" value="1"/>
</dbReference>
<evidence type="ECO:0000256" key="9">
    <source>
        <dbReference type="ARBA" id="ARBA00022842"/>
    </source>
</evidence>
<evidence type="ECO:0000256" key="7">
    <source>
        <dbReference type="ARBA" id="ARBA00022801"/>
    </source>
</evidence>
<reference evidence="17 18" key="1">
    <citation type="submission" date="2015-04" db="EMBL/GenBank/DDBJ databases">
        <title>Complete genome sequence of Schizopora paradoxa KUC8140, a cosmopolitan wood degrader in East Asia.</title>
        <authorList>
            <consortium name="DOE Joint Genome Institute"/>
            <person name="Min B."/>
            <person name="Park H."/>
            <person name="Jang Y."/>
            <person name="Kim J.-J."/>
            <person name="Kim K.H."/>
            <person name="Pangilinan J."/>
            <person name="Lipzen A."/>
            <person name="Riley R."/>
            <person name="Grigoriev I.V."/>
            <person name="Spatafora J.W."/>
            <person name="Choi I.-G."/>
        </authorList>
    </citation>
    <scope>NUCLEOTIDE SEQUENCE [LARGE SCALE GENOMIC DNA]</scope>
    <source>
        <strain evidence="17 18">KUC8140</strain>
    </source>
</reference>
<gene>
    <name evidence="17" type="ORF">SCHPADRAFT_833220</name>
</gene>
<dbReference type="GO" id="GO:0017108">
    <property type="term" value="F:5'-flap endonuclease activity"/>
    <property type="evidence" value="ECO:0007669"/>
    <property type="project" value="TreeGrafter"/>
</dbReference>
<dbReference type="OrthoDB" id="26491at2759"/>
<dbReference type="GO" id="GO:0035312">
    <property type="term" value="F:5'-3' DNA exonuclease activity"/>
    <property type="evidence" value="ECO:0007669"/>
    <property type="project" value="InterPro"/>
</dbReference>
<dbReference type="InterPro" id="IPR006084">
    <property type="entry name" value="XPG/Rad2"/>
</dbReference>
<dbReference type="SMART" id="SM00279">
    <property type="entry name" value="HhH2"/>
    <property type="match status" value="1"/>
</dbReference>
<keyword evidence="9" id="KW-0460">Magnesium</keyword>
<dbReference type="Pfam" id="PF00867">
    <property type="entry name" value="XPG_I"/>
    <property type="match status" value="1"/>
</dbReference>
<evidence type="ECO:0000256" key="11">
    <source>
        <dbReference type="ARBA" id="ARBA00023125"/>
    </source>
</evidence>
<comment type="subcellular location">
    <subcellularLocation>
        <location evidence="2">Nucleus</location>
    </subcellularLocation>
</comment>
<dbReference type="FunFam" id="3.40.50.1010:FF:000002">
    <property type="entry name" value="Exonuclease 1, putative"/>
    <property type="match status" value="1"/>
</dbReference>
<dbReference type="Gene3D" id="3.40.50.1010">
    <property type="entry name" value="5'-nuclease"/>
    <property type="match status" value="1"/>
</dbReference>
<dbReference type="GO" id="GO:0005634">
    <property type="term" value="C:nucleus"/>
    <property type="evidence" value="ECO:0007669"/>
    <property type="project" value="UniProtKB-SubCell"/>
</dbReference>
<evidence type="ECO:0000256" key="2">
    <source>
        <dbReference type="ARBA" id="ARBA00004123"/>
    </source>
</evidence>
<dbReference type="GO" id="GO:0003677">
    <property type="term" value="F:DNA binding"/>
    <property type="evidence" value="ECO:0007669"/>
    <property type="project" value="UniProtKB-KW"/>
</dbReference>
<accession>A0A0H2RDW6</accession>
<name>A0A0H2RDW6_9AGAM</name>
<keyword evidence="6" id="KW-0227">DNA damage</keyword>
<protein>
    <submittedName>
        <fullName evidence="17">PIN domain-like protein</fullName>
    </submittedName>
</protein>